<keyword evidence="3" id="KW-1185">Reference proteome</keyword>
<evidence type="ECO:0000313" key="2">
    <source>
        <dbReference type="EMBL" id="CDP30288.1"/>
    </source>
</evidence>
<dbReference type="HOGENOM" id="CLU_111239_0_0_1"/>
<sequence length="202" mass="22735">MPTQYIAEVNQSKEDRDKLRQNEYLLQVAKAVATGGKPEFNVWTTTYGLNWATDMPSPGSIVPYSCTWQKCDLGSSYTLDKDGDWSAKQENPNAKPDSLNFASNDYAVAVHILVGVQDPASKKWTPIWVGKNMLLKGAHGEYQLIETVNIWYQQGDQTATMISTKATSFQSYDMPGARPVYFSYDAVKGKWRTPDDQPFEFP</sequence>
<reference evidence="1 3" key="1">
    <citation type="journal article" date="2008" name="Genome Biol.">
        <title>The genome sequence of the model ascomycete fungus Podospora anserina.</title>
        <authorList>
            <person name="Espagne E."/>
            <person name="Lespinet O."/>
            <person name="Malagnac F."/>
            <person name="Da Silva C."/>
            <person name="Jaillon O."/>
            <person name="Porcel B.M."/>
            <person name="Couloux A."/>
            <person name="Aury J.-M."/>
            <person name="Segurens B."/>
            <person name="Poulain J."/>
            <person name="Anthouard V."/>
            <person name="Grossetete S."/>
            <person name="Khalili H."/>
            <person name="Coppin E."/>
            <person name="Dequard-Chablat M."/>
            <person name="Picard M."/>
            <person name="Contamine V."/>
            <person name="Arnaise S."/>
            <person name="Bourdais A."/>
            <person name="Berteaux-Lecellier V."/>
            <person name="Gautheret D."/>
            <person name="de Vries R.P."/>
            <person name="Battaglia E."/>
            <person name="Coutinho P.M."/>
            <person name="Danchin E.G.J."/>
            <person name="Henrissat B."/>
            <person name="El Khoury R."/>
            <person name="Sainsard-Chanet A."/>
            <person name="Boivin A."/>
            <person name="Pinan-Lucarre B."/>
            <person name="Sellem C.H."/>
            <person name="Debuchy R."/>
            <person name="Wincker P."/>
            <person name="Weissenbach J."/>
            <person name="Silar P."/>
        </authorList>
    </citation>
    <scope>NUCLEOTIDE SEQUENCE [LARGE SCALE GENOMIC DNA]</scope>
    <source>
        <strain evidence="3">S / ATCC MYA-4624 / DSM 980 / FGSC 10383</strain>
        <strain evidence="1">S mat+</strain>
    </source>
</reference>
<dbReference type="VEuPathDB" id="FungiDB:PODANS_5_10615"/>
<dbReference type="GeneID" id="6189932"/>
<accession>B2APD3</accession>
<evidence type="ECO:0000313" key="3">
    <source>
        <dbReference type="Proteomes" id="UP000001197"/>
    </source>
</evidence>
<dbReference type="EMBL" id="FO904940">
    <property type="protein sequence ID" value="CDP30288.1"/>
    <property type="molecule type" value="Genomic_DNA"/>
</dbReference>
<gene>
    <name evidence="1" type="ORF">PODANS_5_10615</name>
</gene>
<reference evidence="3" key="3">
    <citation type="journal article" date="2014" name="Genetics">
        <title>Maintaining two mating types: Structure of the mating type locus and its role in heterokaryosis in Podospora anserina.</title>
        <authorList>
            <person name="Grognet P."/>
            <person name="Bidard F."/>
            <person name="Kuchly C."/>
            <person name="Tong L.C.H."/>
            <person name="Coppin E."/>
            <person name="Benkhali J.A."/>
            <person name="Couloux A."/>
            <person name="Wincker P."/>
            <person name="Debuchy R."/>
            <person name="Silar P."/>
        </authorList>
    </citation>
    <scope>GENOME REANNOTATION</scope>
    <source>
        <strain evidence="3">S / ATCC MYA-4624 / DSM 980 / FGSC 10383</strain>
    </source>
</reference>
<reference evidence="1" key="2">
    <citation type="submission" date="2008-07" db="EMBL/GenBank/DDBJ databases">
        <authorList>
            <person name="Genoscope - CEA"/>
        </authorList>
    </citation>
    <scope>NUCLEOTIDE SEQUENCE</scope>
    <source>
        <strain evidence="1">S mat+</strain>
    </source>
</reference>
<name>B2APD3_PODAN</name>
<dbReference type="eggNOG" id="ENOG502T508">
    <property type="taxonomic scope" value="Eukaryota"/>
</dbReference>
<dbReference type="KEGG" id="pan:PODANSg2634"/>
<reference evidence="2" key="4">
    <citation type="submission" date="2015-04" db="EMBL/GenBank/DDBJ databases">
        <title>Maintaining two mating types: Structure of the mating type locus and its role in heterokaryosis in Podospora anserina.</title>
        <authorList>
            <person name="Grognet P."/>
            <person name="Bidard F."/>
            <person name="Kuchly C."/>
            <person name="Chan Ho Tong L."/>
            <person name="Coppin E."/>
            <person name="Ait Benkhali J."/>
            <person name="Couloux A."/>
            <person name="Wincker P."/>
            <person name="Debuchy R."/>
            <person name="Silar P."/>
        </authorList>
    </citation>
    <scope>NUCLEOTIDE SEQUENCE</scope>
</reference>
<dbReference type="RefSeq" id="XP_001905607.1">
    <property type="nucleotide sequence ID" value="XM_001905572.1"/>
</dbReference>
<protein>
    <submittedName>
        <fullName evidence="1">Podospora anserina S mat+ genomic DNA chromosome 5, supercontig 10</fullName>
    </submittedName>
</protein>
<evidence type="ECO:0000313" key="1">
    <source>
        <dbReference type="EMBL" id="CAP65850.1"/>
    </source>
</evidence>
<organism evidence="1">
    <name type="scientific">Podospora anserina (strain S / ATCC MYA-4624 / DSM 980 / FGSC 10383)</name>
    <name type="common">Pleurage anserina</name>
    <dbReference type="NCBI Taxonomy" id="515849"/>
    <lineage>
        <taxon>Eukaryota</taxon>
        <taxon>Fungi</taxon>
        <taxon>Dikarya</taxon>
        <taxon>Ascomycota</taxon>
        <taxon>Pezizomycotina</taxon>
        <taxon>Sordariomycetes</taxon>
        <taxon>Sordariomycetidae</taxon>
        <taxon>Sordariales</taxon>
        <taxon>Podosporaceae</taxon>
        <taxon>Podospora</taxon>
        <taxon>Podospora anserina</taxon>
    </lineage>
</organism>
<proteinExistence type="predicted"/>
<dbReference type="EMBL" id="CU633876">
    <property type="protein sequence ID" value="CAP65850.1"/>
    <property type="molecule type" value="Genomic_DNA"/>
</dbReference>
<dbReference type="AlphaFoldDB" id="B2APD3"/>
<dbReference type="Proteomes" id="UP000001197">
    <property type="component" value="Chromosome 5"/>
</dbReference>
<dbReference type="OrthoDB" id="3343459at2759"/>